<name>A0A061CNM5_ECTOL</name>
<protein>
    <submittedName>
        <fullName evidence="2">YbaK/prolyl-tRNA synthetase associated domain-containing protein</fullName>
    </submittedName>
</protein>
<evidence type="ECO:0000259" key="1">
    <source>
        <dbReference type="Pfam" id="PF04073"/>
    </source>
</evidence>
<organism evidence="2 5">
    <name type="scientific">Ectopseudomonas oleovorans</name>
    <name type="common">Pseudomonas oleovorans</name>
    <dbReference type="NCBI Taxonomy" id="301"/>
    <lineage>
        <taxon>Bacteria</taxon>
        <taxon>Pseudomonadati</taxon>
        <taxon>Pseudomonadota</taxon>
        <taxon>Gammaproteobacteria</taxon>
        <taxon>Pseudomonadales</taxon>
        <taxon>Pseudomonadaceae</taxon>
        <taxon>Ectopseudomonas</taxon>
    </lineage>
</organism>
<dbReference type="SUPFAM" id="SSF55826">
    <property type="entry name" value="YbaK/ProRS associated domain"/>
    <property type="match status" value="1"/>
</dbReference>
<dbReference type="EMBL" id="UGUV01000002">
    <property type="protein sequence ID" value="SUD50406.1"/>
    <property type="molecule type" value="Genomic_DNA"/>
</dbReference>
<dbReference type="InterPro" id="IPR007214">
    <property type="entry name" value="YbaK/aa-tRNA-synth-assoc-dom"/>
</dbReference>
<evidence type="ECO:0000313" key="2">
    <source>
        <dbReference type="EMBL" id="SUD50406.1"/>
    </source>
</evidence>
<dbReference type="AlphaFoldDB" id="A0A061CNM5"/>
<proteinExistence type="predicted"/>
<dbReference type="EMBL" id="UGUW01000004">
    <property type="protein sequence ID" value="SUD58864.1"/>
    <property type="molecule type" value="Genomic_DNA"/>
</dbReference>
<dbReference type="Proteomes" id="UP000254084">
    <property type="component" value="Unassembled WGS sequence"/>
</dbReference>
<dbReference type="Gene3D" id="3.90.960.10">
    <property type="entry name" value="YbaK/aminoacyl-tRNA synthetase-associated domain"/>
    <property type="match status" value="1"/>
</dbReference>
<dbReference type="Proteomes" id="UP000255303">
    <property type="component" value="Unassembled WGS sequence"/>
</dbReference>
<dbReference type="InterPro" id="IPR036754">
    <property type="entry name" value="YbaK/aa-tRNA-synt-asso_dom_sf"/>
</dbReference>
<feature type="domain" description="YbaK/aminoacyl-tRNA synthetase-associated" evidence="1">
    <location>
        <begin position="73"/>
        <end position="171"/>
    </location>
</feature>
<dbReference type="GO" id="GO:0002161">
    <property type="term" value="F:aminoacyl-tRNA deacylase activity"/>
    <property type="evidence" value="ECO:0007669"/>
    <property type="project" value="InterPro"/>
</dbReference>
<sequence>MPELGRGCGRGWPERGAAPILGAMTFLQQLCQRNLDLLQSQGISHRLVEHEPVLDYPTAHAVRQRFGLRGVESKSLFLRTGAQRYAMLISLEGARADWARLKTLLGSRPRIASDEELIEQTGCVPMCACPFGHDAGITLLIDRAVLACDFLLYSPGPPELTLEVPGSELPRLLKAQPNAQLEYS</sequence>
<dbReference type="CDD" id="cd04332">
    <property type="entry name" value="YbaK_like"/>
    <property type="match status" value="1"/>
</dbReference>
<dbReference type="GO" id="GO:0004812">
    <property type="term" value="F:aminoacyl-tRNA ligase activity"/>
    <property type="evidence" value="ECO:0007669"/>
    <property type="project" value="UniProtKB-KW"/>
</dbReference>
<reference evidence="4 5" key="1">
    <citation type="submission" date="2018-06" db="EMBL/GenBank/DDBJ databases">
        <authorList>
            <consortium name="Pathogen Informatics"/>
            <person name="Doyle S."/>
        </authorList>
    </citation>
    <scope>NUCLEOTIDE SEQUENCE [LARGE SCALE GENOMIC DNA]</scope>
    <source>
        <strain evidence="2 5">NCTC10692</strain>
        <strain evidence="3 4">NCTC10860</strain>
    </source>
</reference>
<keyword evidence="2" id="KW-0436">Ligase</keyword>
<accession>A0A379JPZ0</accession>
<keyword evidence="2" id="KW-0030">Aminoacyl-tRNA synthetase</keyword>
<evidence type="ECO:0000313" key="3">
    <source>
        <dbReference type="EMBL" id="SUD58864.1"/>
    </source>
</evidence>
<evidence type="ECO:0000313" key="5">
    <source>
        <dbReference type="Proteomes" id="UP000255303"/>
    </source>
</evidence>
<accession>A0A061CNM5</accession>
<evidence type="ECO:0000313" key="4">
    <source>
        <dbReference type="Proteomes" id="UP000254084"/>
    </source>
</evidence>
<gene>
    <name evidence="2" type="ORF">NCTC10692_00810</name>
    <name evidence="3" type="ORF">NCTC10860_01119</name>
</gene>
<dbReference type="Pfam" id="PF04073">
    <property type="entry name" value="tRNA_edit"/>
    <property type="match status" value="1"/>
</dbReference>